<feature type="transmembrane region" description="Helical" evidence="2">
    <location>
        <begin position="495"/>
        <end position="515"/>
    </location>
</feature>
<dbReference type="Gene3D" id="2.60.40.10">
    <property type="entry name" value="Immunoglobulins"/>
    <property type="match status" value="1"/>
</dbReference>
<dbReference type="SUPFAM" id="SSF51004">
    <property type="entry name" value="C-terminal (heme d1) domain of cytochrome cd1-nitrite reductase"/>
    <property type="match status" value="1"/>
</dbReference>
<dbReference type="PANTHER" id="PTHR47197">
    <property type="entry name" value="PROTEIN NIRF"/>
    <property type="match status" value="1"/>
</dbReference>
<evidence type="ECO:0008006" key="5">
    <source>
        <dbReference type="Google" id="ProtNLM"/>
    </source>
</evidence>
<feature type="compositionally biased region" description="Low complexity" evidence="1">
    <location>
        <begin position="466"/>
        <end position="477"/>
    </location>
</feature>
<name>A0A3E0W215_9MICO</name>
<feature type="compositionally biased region" description="Pro residues" evidence="1">
    <location>
        <begin position="456"/>
        <end position="465"/>
    </location>
</feature>
<dbReference type="PANTHER" id="PTHR47197:SF3">
    <property type="entry name" value="DIHYDRO-HEME D1 DEHYDROGENASE"/>
    <property type="match status" value="1"/>
</dbReference>
<evidence type="ECO:0000256" key="2">
    <source>
        <dbReference type="SAM" id="Phobius"/>
    </source>
</evidence>
<dbReference type="InterPro" id="IPR011048">
    <property type="entry name" value="Haem_d1_sf"/>
</dbReference>
<dbReference type="InterPro" id="IPR013783">
    <property type="entry name" value="Ig-like_fold"/>
</dbReference>
<organism evidence="3 4">
    <name type="scientific">Subtercola boreus</name>
    <dbReference type="NCBI Taxonomy" id="120213"/>
    <lineage>
        <taxon>Bacteria</taxon>
        <taxon>Bacillati</taxon>
        <taxon>Actinomycetota</taxon>
        <taxon>Actinomycetes</taxon>
        <taxon>Micrococcales</taxon>
        <taxon>Microbacteriaceae</taxon>
        <taxon>Subtercola</taxon>
    </lineage>
</organism>
<dbReference type="OrthoDB" id="4993824at2"/>
<dbReference type="InterPro" id="IPR051200">
    <property type="entry name" value="Host-pathogen_enzymatic-act"/>
</dbReference>
<keyword evidence="2" id="KW-0472">Membrane</keyword>
<keyword evidence="2" id="KW-1133">Transmembrane helix</keyword>
<comment type="caution">
    <text evidence="3">The sequence shown here is derived from an EMBL/GenBank/DDBJ whole genome shotgun (WGS) entry which is preliminary data.</text>
</comment>
<evidence type="ECO:0000313" key="4">
    <source>
        <dbReference type="Proteomes" id="UP000256709"/>
    </source>
</evidence>
<dbReference type="Proteomes" id="UP000256709">
    <property type="component" value="Unassembled WGS sequence"/>
</dbReference>
<dbReference type="Pfam" id="PF05345">
    <property type="entry name" value="He_PIG"/>
    <property type="match status" value="1"/>
</dbReference>
<dbReference type="GO" id="GO:0005975">
    <property type="term" value="P:carbohydrate metabolic process"/>
    <property type="evidence" value="ECO:0007669"/>
    <property type="project" value="UniProtKB-ARBA"/>
</dbReference>
<dbReference type="AlphaFoldDB" id="A0A3E0W215"/>
<reference evidence="3 4" key="1">
    <citation type="submission" date="2017-04" db="EMBL/GenBank/DDBJ databases">
        <title>Comparative genome analysis of Subtercola boreus.</title>
        <authorList>
            <person name="Cho Y.-J."/>
            <person name="Cho A."/>
            <person name="Kim O.-S."/>
            <person name="Lee J.-I."/>
        </authorList>
    </citation>
    <scope>NUCLEOTIDE SEQUENCE [LARGE SCALE GENOMIC DNA]</scope>
    <source>
        <strain evidence="3 4">P27444</strain>
    </source>
</reference>
<accession>A0A3E0W215</accession>
<dbReference type="Gene3D" id="2.130.10.10">
    <property type="entry name" value="YVTN repeat-like/Quinoprotein amine dehydrogenase"/>
    <property type="match status" value="1"/>
</dbReference>
<gene>
    <name evidence="3" type="ORF">B7R21_02080</name>
</gene>
<sequence length="524" mass="52040">MKASGCTSDDSSSTVVAMSQFRPSRRLSQRAHRGVPALLVAAGSAGLAACLVLTGAGAVSAATGPYVVAGTIATGGRLIAVDDSTGLLYLVDQAAGAVTLVDASTGKPVGAPLAVGASPTEIVVNPQTHDAFVLNSDATLSIIDGRTRGVKSLSVGAGAQNIAIDTLQNELYITTKANTLTVIDGDSKTVEVTPVVVPTKAMLDIAIDSTHRRAYITDFTDASVLTVDLDTRKQVGVAVKVAAKPQSIAVDPKTQLVYVSNDAAAASVVAVIKASSAPPTVSFISTGDVGSNLAVDPRTGRAFICTDSGEALLSLDGATAKILQSVDLAGSSIARDLAVSGVDGTVYATDFDAGSPTTVVRESVSPVISSGAPSGATVGVPYSHRVTATGQPAPASFRVTAGSLPDGLSIEPATGLISGKPATVGTFSFTITVRNGVNPVAGADYVIVVAAGGAATPPPTGPATTPPGTATTPPGATGRSGGSAGTLASTGFEPASAVALAVAALLGGAAMMLSLQRRRRRSVR</sequence>
<evidence type="ECO:0000256" key="1">
    <source>
        <dbReference type="SAM" id="MobiDB-lite"/>
    </source>
</evidence>
<feature type="region of interest" description="Disordered" evidence="1">
    <location>
        <begin position="456"/>
        <end position="488"/>
    </location>
</feature>
<dbReference type="InterPro" id="IPR015943">
    <property type="entry name" value="WD40/YVTN_repeat-like_dom_sf"/>
</dbReference>
<proteinExistence type="predicted"/>
<dbReference type="GO" id="GO:0016020">
    <property type="term" value="C:membrane"/>
    <property type="evidence" value="ECO:0007669"/>
    <property type="project" value="InterPro"/>
</dbReference>
<dbReference type="EMBL" id="NBXA01000003">
    <property type="protein sequence ID" value="RFA16196.1"/>
    <property type="molecule type" value="Genomic_DNA"/>
</dbReference>
<protein>
    <recommendedName>
        <fullName evidence="5">Gram-positive cocci surface proteins LPxTG domain-containing protein</fullName>
    </recommendedName>
</protein>
<keyword evidence="2" id="KW-0812">Transmembrane</keyword>
<evidence type="ECO:0000313" key="3">
    <source>
        <dbReference type="EMBL" id="RFA16196.1"/>
    </source>
</evidence>
<dbReference type="InterPro" id="IPR015919">
    <property type="entry name" value="Cadherin-like_sf"/>
</dbReference>
<dbReference type="SUPFAM" id="SSF49313">
    <property type="entry name" value="Cadherin-like"/>
    <property type="match status" value="1"/>
</dbReference>
<dbReference type="GO" id="GO:0005509">
    <property type="term" value="F:calcium ion binding"/>
    <property type="evidence" value="ECO:0007669"/>
    <property type="project" value="InterPro"/>
</dbReference>